<feature type="compositionally biased region" description="Polar residues" evidence="3">
    <location>
        <begin position="611"/>
        <end position="620"/>
    </location>
</feature>
<gene>
    <name evidence="5" type="ORF">HYPBUDRAFT_152933</name>
</gene>
<dbReference type="InterPro" id="IPR036864">
    <property type="entry name" value="Zn2-C6_fun-type_DNA-bd_sf"/>
</dbReference>
<reference evidence="6" key="1">
    <citation type="submission" date="2016-05" db="EMBL/GenBank/DDBJ databases">
        <title>Comparative genomics of biotechnologically important yeasts.</title>
        <authorList>
            <consortium name="DOE Joint Genome Institute"/>
            <person name="Riley R."/>
            <person name="Haridas S."/>
            <person name="Wolfe K.H."/>
            <person name="Lopes M.R."/>
            <person name="Hittinger C.T."/>
            <person name="Goker M."/>
            <person name="Salamov A."/>
            <person name="Wisecaver J."/>
            <person name="Long T.M."/>
            <person name="Aerts A.L."/>
            <person name="Barry K."/>
            <person name="Choi C."/>
            <person name="Clum A."/>
            <person name="Coughlan A.Y."/>
            <person name="Deshpande S."/>
            <person name="Douglass A.P."/>
            <person name="Hanson S.J."/>
            <person name="Klenk H.-P."/>
            <person name="Labutti K."/>
            <person name="Lapidus A."/>
            <person name="Lindquist E."/>
            <person name="Lipzen A."/>
            <person name="Meier-Kolthoff J.P."/>
            <person name="Ohm R.A."/>
            <person name="Otillar R.P."/>
            <person name="Pangilinan J."/>
            <person name="Peng Y."/>
            <person name="Rokas A."/>
            <person name="Rosa C.A."/>
            <person name="Scheuner C."/>
            <person name="Sibirny A.A."/>
            <person name="Slot J.C."/>
            <person name="Stielow J.B."/>
            <person name="Sun H."/>
            <person name="Kurtzman C.P."/>
            <person name="Blackwell M."/>
            <person name="Grigoriev I.V."/>
            <person name="Jeffries T.W."/>
        </authorList>
    </citation>
    <scope>NUCLEOTIDE SEQUENCE [LARGE SCALE GENOMIC DNA]</scope>
    <source>
        <strain evidence="6">NRRL Y-1933</strain>
    </source>
</reference>
<dbReference type="GO" id="GO:0008270">
    <property type="term" value="F:zinc ion binding"/>
    <property type="evidence" value="ECO:0007669"/>
    <property type="project" value="InterPro"/>
</dbReference>
<dbReference type="OrthoDB" id="5419315at2759"/>
<dbReference type="SUPFAM" id="SSF57701">
    <property type="entry name" value="Zn2/Cys6 DNA-binding domain"/>
    <property type="match status" value="1"/>
</dbReference>
<feature type="region of interest" description="Disordered" evidence="3">
    <location>
        <begin position="1"/>
        <end position="20"/>
    </location>
</feature>
<dbReference type="GO" id="GO:0045944">
    <property type="term" value="P:positive regulation of transcription by RNA polymerase II"/>
    <property type="evidence" value="ECO:0007669"/>
    <property type="project" value="TreeGrafter"/>
</dbReference>
<dbReference type="InterPro" id="IPR021858">
    <property type="entry name" value="Fun_TF"/>
</dbReference>
<dbReference type="Pfam" id="PF11951">
    <property type="entry name" value="Fungal_trans_2"/>
    <property type="match status" value="1"/>
</dbReference>
<accession>A0A1E4RI33</accession>
<evidence type="ECO:0000313" key="5">
    <source>
        <dbReference type="EMBL" id="ODV66938.1"/>
    </source>
</evidence>
<name>A0A1E4RI33_9ASCO</name>
<protein>
    <recommendedName>
        <fullName evidence="4">Zn(2)-C6 fungal-type domain-containing protein</fullName>
    </recommendedName>
</protein>
<sequence>MIVTFDSKQSKTSSDKIAGGLPDIASPLSSSLSPLPYRINGSPIEALTSPGSVTAPKMIKNHQLTKRSKNGCLTCKVRKKKCKENRPKCLDCERLNKDCIWIDHDTMSEEEIKFLKEKVEKEESVSKLRKRKSKVKEMEVKKHKKDNLNDSVYNSLISQETDPSTLQTNVHDRGILITKKTTSSPHLLKQSGQFPSPEAFVMSPRLSPFMAPNSPTISSLMNPIDSAEVPAKKSNKQEDSPPPLDLDFSLDKSPGSPQAFLSFLRDLSQYQHLQQMADHKITLINDENHNEETDYQHFIKTISENSDIGKDQNDHPLDSPIALSPNFNINSLLESFSSSSHSPTAINHLASNFNAFFHPTPQNTPSLLPDLSETGGYLYNYYVDTLSRKISIAPTSQNESNSYQKVFLPLAHKDKGVLYGILAWSGFHLGGDWHKEGAKYINMALDHIKQTLTDLRERRALAGAEATLKDTRQSIINKLATLLILCGAEICRGDVKNWTVYLSWGWKILYSNGGILNFNSNKEEHWLISNFAYHDLLASSTCVRGTYFPSNTYDIIFNDTDKISKGNLSPILGISKKLYRIIGDINTLVSESKKIFDDYYNTNIIDHDNSMGVSQSPTYSNNNEDDENDDTDSQISSRAKVSRKLFDVITKAKYLERQIDEAKPDPSDISSLTDEDLNLQLTLFESFQISAKLFVRQALLKCNPSALESQVLTNDLTKCIDILIDSPAQASLVFPIFMAGIHCVTQHDRIIMKQRIETFVTLYGAWSIKRIRHILDIVWDRNPKGDLVVDWMAILNDLNWEINFA</sequence>
<dbReference type="SMART" id="SM00066">
    <property type="entry name" value="GAL4"/>
    <property type="match status" value="1"/>
</dbReference>
<dbReference type="Proteomes" id="UP000095085">
    <property type="component" value="Unassembled WGS sequence"/>
</dbReference>
<keyword evidence="2" id="KW-0539">Nucleus</keyword>
<dbReference type="GeneID" id="30995832"/>
<feature type="region of interest" description="Disordered" evidence="3">
    <location>
        <begin position="228"/>
        <end position="251"/>
    </location>
</feature>
<dbReference type="RefSeq" id="XP_020076005.1">
    <property type="nucleotide sequence ID" value="XM_020221283.1"/>
</dbReference>
<dbReference type="EMBL" id="KV454541">
    <property type="protein sequence ID" value="ODV66938.1"/>
    <property type="molecule type" value="Genomic_DNA"/>
</dbReference>
<evidence type="ECO:0000256" key="1">
    <source>
        <dbReference type="ARBA" id="ARBA00004123"/>
    </source>
</evidence>
<dbReference type="PANTHER" id="PTHR37534:SF7">
    <property type="entry name" value="TRANSCRIPTIONAL ACTIVATOR PROTEIN UGA3"/>
    <property type="match status" value="1"/>
</dbReference>
<feature type="domain" description="Zn(2)-C6 fungal-type" evidence="4">
    <location>
        <begin position="71"/>
        <end position="101"/>
    </location>
</feature>
<evidence type="ECO:0000313" key="6">
    <source>
        <dbReference type="Proteomes" id="UP000095085"/>
    </source>
</evidence>
<dbReference type="PROSITE" id="PS50048">
    <property type="entry name" value="ZN2_CY6_FUNGAL_2"/>
    <property type="match status" value="1"/>
</dbReference>
<comment type="subcellular location">
    <subcellularLocation>
        <location evidence="1">Nucleus</location>
    </subcellularLocation>
</comment>
<feature type="compositionally biased region" description="Acidic residues" evidence="3">
    <location>
        <begin position="623"/>
        <end position="632"/>
    </location>
</feature>
<dbReference type="CDD" id="cd00067">
    <property type="entry name" value="GAL4"/>
    <property type="match status" value="1"/>
</dbReference>
<dbReference type="InterPro" id="IPR001138">
    <property type="entry name" value="Zn2Cys6_DnaBD"/>
</dbReference>
<organism evidence="5 6">
    <name type="scientific">Hyphopichia burtonii NRRL Y-1933</name>
    <dbReference type="NCBI Taxonomy" id="984485"/>
    <lineage>
        <taxon>Eukaryota</taxon>
        <taxon>Fungi</taxon>
        <taxon>Dikarya</taxon>
        <taxon>Ascomycota</taxon>
        <taxon>Saccharomycotina</taxon>
        <taxon>Pichiomycetes</taxon>
        <taxon>Debaryomycetaceae</taxon>
        <taxon>Hyphopichia</taxon>
    </lineage>
</organism>
<evidence type="ECO:0000259" key="4">
    <source>
        <dbReference type="PROSITE" id="PS50048"/>
    </source>
</evidence>
<feature type="compositionally biased region" description="Polar residues" evidence="3">
    <location>
        <begin position="1"/>
        <end position="12"/>
    </location>
</feature>
<evidence type="ECO:0000256" key="3">
    <source>
        <dbReference type="SAM" id="MobiDB-lite"/>
    </source>
</evidence>
<dbReference type="GO" id="GO:0005634">
    <property type="term" value="C:nucleus"/>
    <property type="evidence" value="ECO:0007669"/>
    <property type="project" value="UniProtKB-SubCell"/>
</dbReference>
<evidence type="ECO:0000256" key="2">
    <source>
        <dbReference type="ARBA" id="ARBA00023242"/>
    </source>
</evidence>
<dbReference type="Pfam" id="PF00172">
    <property type="entry name" value="Zn_clus"/>
    <property type="match status" value="1"/>
</dbReference>
<dbReference type="PANTHER" id="PTHR37534">
    <property type="entry name" value="TRANSCRIPTIONAL ACTIVATOR PROTEIN UGA3"/>
    <property type="match status" value="1"/>
</dbReference>
<dbReference type="STRING" id="984485.A0A1E4RI33"/>
<keyword evidence="6" id="KW-1185">Reference proteome</keyword>
<feature type="region of interest" description="Disordered" evidence="3">
    <location>
        <begin position="611"/>
        <end position="636"/>
    </location>
</feature>
<dbReference type="GO" id="GO:0000976">
    <property type="term" value="F:transcription cis-regulatory region binding"/>
    <property type="evidence" value="ECO:0007669"/>
    <property type="project" value="TreeGrafter"/>
</dbReference>
<dbReference type="Gene3D" id="4.10.240.10">
    <property type="entry name" value="Zn(2)-C6 fungal-type DNA-binding domain"/>
    <property type="match status" value="1"/>
</dbReference>
<dbReference type="GO" id="GO:0000981">
    <property type="term" value="F:DNA-binding transcription factor activity, RNA polymerase II-specific"/>
    <property type="evidence" value="ECO:0007669"/>
    <property type="project" value="InterPro"/>
</dbReference>
<proteinExistence type="predicted"/>
<dbReference type="PROSITE" id="PS00463">
    <property type="entry name" value="ZN2_CY6_FUNGAL_1"/>
    <property type="match status" value="1"/>
</dbReference>
<dbReference type="AlphaFoldDB" id="A0A1E4RI33"/>